<dbReference type="Proteomes" id="UP001596989">
    <property type="component" value="Unassembled WGS sequence"/>
</dbReference>
<dbReference type="RefSeq" id="WP_377561849.1">
    <property type="nucleotide sequence ID" value="NZ_JBHTJZ010000004.1"/>
</dbReference>
<feature type="transmembrane region" description="Helical" evidence="7">
    <location>
        <begin position="112"/>
        <end position="132"/>
    </location>
</feature>
<feature type="transmembrane region" description="Helical" evidence="7">
    <location>
        <begin position="81"/>
        <end position="100"/>
    </location>
</feature>
<evidence type="ECO:0000256" key="7">
    <source>
        <dbReference type="SAM" id="Phobius"/>
    </source>
</evidence>
<evidence type="ECO:0000259" key="8">
    <source>
        <dbReference type="PROSITE" id="PS50928"/>
    </source>
</evidence>
<feature type="transmembrane region" description="Helical" evidence="7">
    <location>
        <begin position="263"/>
        <end position="282"/>
    </location>
</feature>
<feature type="transmembrane region" description="Helical" evidence="7">
    <location>
        <begin position="184"/>
        <end position="208"/>
    </location>
</feature>
<dbReference type="PROSITE" id="PS50928">
    <property type="entry name" value="ABC_TM1"/>
    <property type="match status" value="1"/>
</dbReference>
<name>A0ABW3HL31_9BACL</name>
<feature type="transmembrane region" description="Helical" evidence="7">
    <location>
        <begin position="144"/>
        <end position="164"/>
    </location>
</feature>
<dbReference type="InterPro" id="IPR000515">
    <property type="entry name" value="MetI-like"/>
</dbReference>
<evidence type="ECO:0000256" key="5">
    <source>
        <dbReference type="ARBA" id="ARBA00022989"/>
    </source>
</evidence>
<comment type="subcellular location">
    <subcellularLocation>
        <location evidence="1">Cell membrane</location>
        <topology evidence="1">Multi-pass membrane protein</topology>
    </subcellularLocation>
</comment>
<feature type="domain" description="ABC transmembrane type-1" evidence="8">
    <location>
        <begin position="77"/>
        <end position="286"/>
    </location>
</feature>
<reference evidence="10" key="1">
    <citation type="journal article" date="2019" name="Int. J. Syst. Evol. Microbiol.">
        <title>The Global Catalogue of Microorganisms (GCM) 10K type strain sequencing project: providing services to taxonomists for standard genome sequencing and annotation.</title>
        <authorList>
            <consortium name="The Broad Institute Genomics Platform"/>
            <consortium name="The Broad Institute Genome Sequencing Center for Infectious Disease"/>
            <person name="Wu L."/>
            <person name="Ma J."/>
        </authorList>
    </citation>
    <scope>NUCLEOTIDE SEQUENCE [LARGE SCALE GENOMIC DNA]</scope>
    <source>
        <strain evidence="10">CCUG 59129</strain>
    </source>
</reference>
<dbReference type="CDD" id="cd06261">
    <property type="entry name" value="TM_PBP2"/>
    <property type="match status" value="1"/>
</dbReference>
<evidence type="ECO:0000256" key="4">
    <source>
        <dbReference type="ARBA" id="ARBA00022692"/>
    </source>
</evidence>
<dbReference type="InterPro" id="IPR035906">
    <property type="entry name" value="MetI-like_sf"/>
</dbReference>
<dbReference type="Gene3D" id="1.10.3720.10">
    <property type="entry name" value="MetI-like"/>
    <property type="match status" value="1"/>
</dbReference>
<feature type="transmembrane region" description="Helical" evidence="7">
    <location>
        <begin position="21"/>
        <end position="41"/>
    </location>
</feature>
<keyword evidence="5 7" id="KW-1133">Transmembrane helix</keyword>
<organism evidence="9 10">
    <name type="scientific">Paenibacillus chungangensis</name>
    <dbReference type="NCBI Taxonomy" id="696535"/>
    <lineage>
        <taxon>Bacteria</taxon>
        <taxon>Bacillati</taxon>
        <taxon>Bacillota</taxon>
        <taxon>Bacilli</taxon>
        <taxon>Bacillales</taxon>
        <taxon>Paenibacillaceae</taxon>
        <taxon>Paenibacillus</taxon>
    </lineage>
</organism>
<protein>
    <submittedName>
        <fullName evidence="9">Carbohydrate ABC transporter permease</fullName>
    </submittedName>
</protein>
<evidence type="ECO:0000256" key="6">
    <source>
        <dbReference type="ARBA" id="ARBA00023136"/>
    </source>
</evidence>
<evidence type="ECO:0000313" key="10">
    <source>
        <dbReference type="Proteomes" id="UP001596989"/>
    </source>
</evidence>
<dbReference type="EMBL" id="JBHTJZ010000004">
    <property type="protein sequence ID" value="MFD0958195.1"/>
    <property type="molecule type" value="Genomic_DNA"/>
</dbReference>
<dbReference type="PANTHER" id="PTHR43744:SF9">
    <property type="entry name" value="POLYGALACTURONAN_RHAMNOGALACTURONAN TRANSPORT SYSTEM PERMEASE PROTEIN YTCP"/>
    <property type="match status" value="1"/>
</dbReference>
<dbReference type="SUPFAM" id="SSF161098">
    <property type="entry name" value="MetI-like"/>
    <property type="match status" value="1"/>
</dbReference>
<evidence type="ECO:0000256" key="3">
    <source>
        <dbReference type="ARBA" id="ARBA00022475"/>
    </source>
</evidence>
<keyword evidence="2" id="KW-0813">Transport</keyword>
<sequence length="297" mass="33538">MNETWKRSNGDRWFDGANLSFFILILAVVIYPLYFIVIASISDPDAVNQGRTMLIPKDVTLIGYERIFQDQRIWLGYMNSLIYMVVGTIIKVSLTITAGYALSRKDLVGRNIFMFGIVFTMFFQGGLIPTYLLVKDLGMLNSLWAMVIPSAVTVFQLIIARTFFQSSIPDELREAAFIDGCTNWKFFFSIVLPLSTPIIAVVGLFSAVSEWNSYFPALLYLRDEALHPLQLVLRSILIQSEAQSEMLDGTMETLMYLKAAEQIKYGVIIVASLPMLILYLVAQRYFVHGIMVGSLKG</sequence>
<proteinExistence type="predicted"/>
<evidence type="ECO:0000256" key="2">
    <source>
        <dbReference type="ARBA" id="ARBA00022448"/>
    </source>
</evidence>
<gene>
    <name evidence="9" type="ORF">ACFQ2I_02195</name>
</gene>
<keyword evidence="3" id="KW-1003">Cell membrane</keyword>
<evidence type="ECO:0000256" key="1">
    <source>
        <dbReference type="ARBA" id="ARBA00004651"/>
    </source>
</evidence>
<keyword evidence="4 7" id="KW-0812">Transmembrane</keyword>
<evidence type="ECO:0000313" key="9">
    <source>
        <dbReference type="EMBL" id="MFD0958195.1"/>
    </source>
</evidence>
<keyword evidence="6 7" id="KW-0472">Membrane</keyword>
<accession>A0ABW3HL31</accession>
<dbReference type="PANTHER" id="PTHR43744">
    <property type="entry name" value="ABC TRANSPORTER PERMEASE PROTEIN MG189-RELATED-RELATED"/>
    <property type="match status" value="1"/>
</dbReference>
<keyword evidence="10" id="KW-1185">Reference proteome</keyword>
<comment type="caution">
    <text evidence="9">The sequence shown here is derived from an EMBL/GenBank/DDBJ whole genome shotgun (WGS) entry which is preliminary data.</text>
</comment>